<accession>A0AAE0F003</accession>
<dbReference type="Gene3D" id="3.30.1330.20">
    <property type="entry name" value="Tubulin/FtsZ, C-terminal domain"/>
    <property type="match status" value="1"/>
</dbReference>
<dbReference type="InterPro" id="IPR018316">
    <property type="entry name" value="Tubulin/FtsZ_2-layer-sand-dom"/>
</dbReference>
<dbReference type="GO" id="GO:0005874">
    <property type="term" value="C:microtubule"/>
    <property type="evidence" value="ECO:0007669"/>
    <property type="project" value="UniProtKB-KW"/>
</dbReference>
<comment type="subunit">
    <text evidence="3">Dimer of alpha and beta chains. A typical microtubule is a hollow water-filled tube with an outer diameter of 25 nm and an inner diameter of 15 nM. Alpha-beta heterodimers associate head-to-tail to form protofilaments running lengthwise along the microtubule wall with the beta-tubulin subunit facing the microtubule plus end conferring a structural polarity. Microtubules usually have 13 protofilaments but different protofilament numbers can be found in some organisms and specialized cells.</text>
</comment>
<keyword evidence="6" id="KW-0547">Nucleotide-binding</keyword>
<dbReference type="InterPro" id="IPR000217">
    <property type="entry name" value="Tubulin"/>
</dbReference>
<evidence type="ECO:0000256" key="2">
    <source>
        <dbReference type="ARBA" id="ARBA00009636"/>
    </source>
</evidence>
<dbReference type="Pfam" id="PF03953">
    <property type="entry name" value="Tubulin_C"/>
    <property type="match status" value="1"/>
</dbReference>
<keyword evidence="13" id="KW-1185">Reference proteome</keyword>
<comment type="function">
    <text evidence="9">Tubulin is the major constituent of microtubules, a cylinder consisting of laterally associated linear protofilaments composed of alpha- and beta-tubulin heterodimers. Microtubules grow by the addition of GTP-tubulin dimers to the microtubule end, where a stabilizing cap forms. Below the cap, tubulin dimers are in GDP-bound state, owing to GTPase activity of alpha-tubulin.</text>
</comment>
<dbReference type="FunFam" id="1.10.287.600:FF:000013">
    <property type="entry name" value="Tubulin beta chain"/>
    <property type="match status" value="1"/>
</dbReference>
<dbReference type="GO" id="GO:0003924">
    <property type="term" value="F:GTPase activity"/>
    <property type="evidence" value="ECO:0007669"/>
    <property type="project" value="InterPro"/>
</dbReference>
<evidence type="ECO:0000256" key="10">
    <source>
        <dbReference type="SAM" id="MobiDB-lite"/>
    </source>
</evidence>
<dbReference type="InterPro" id="IPR008280">
    <property type="entry name" value="Tub_FtsZ_C"/>
</dbReference>
<keyword evidence="5" id="KW-0493">Microtubule</keyword>
<sequence>MQKENMMVEADPRSGRYLAASALFRGQGISTKEVDDEMQRLQSKHSSEFVEWIPNNLNSSVCNVPPKHPACDMAATFIGNTTAIQGVFQRVSDQFSSMFRRKAFVHWYTGEGMDIAEFKECETDINDLISEYQEYQDQKIDDDSDYEFLDDEHKNAGAEKATDDAVEKSSVTSSSIQICSIDKISVSDYASPMS</sequence>
<evidence type="ECO:0000313" key="13">
    <source>
        <dbReference type="Proteomes" id="UP001190700"/>
    </source>
</evidence>
<keyword evidence="4" id="KW-0963">Cytoplasm</keyword>
<dbReference type="PRINTS" id="PR01163">
    <property type="entry name" value="BETATUBULIN"/>
</dbReference>
<feature type="domain" description="Tubulin/FtsZ 2-layer sandwich" evidence="11">
    <location>
        <begin position="1"/>
        <end position="92"/>
    </location>
</feature>
<evidence type="ECO:0000256" key="6">
    <source>
        <dbReference type="ARBA" id="ARBA00022741"/>
    </source>
</evidence>
<reference evidence="12 13" key="1">
    <citation type="journal article" date="2015" name="Genome Biol. Evol.">
        <title>Comparative Genomics of a Bacterivorous Green Alga Reveals Evolutionary Causalities and Consequences of Phago-Mixotrophic Mode of Nutrition.</title>
        <authorList>
            <person name="Burns J.A."/>
            <person name="Paasch A."/>
            <person name="Narechania A."/>
            <person name="Kim E."/>
        </authorList>
    </citation>
    <scope>NUCLEOTIDE SEQUENCE [LARGE SCALE GENOMIC DNA]</scope>
    <source>
        <strain evidence="12 13">PLY_AMNH</strain>
    </source>
</reference>
<dbReference type="GO" id="GO:0005525">
    <property type="term" value="F:GTP binding"/>
    <property type="evidence" value="ECO:0007669"/>
    <property type="project" value="UniProtKB-KW"/>
</dbReference>
<dbReference type="EMBL" id="LGRX02029231">
    <property type="protein sequence ID" value="KAK3247086.1"/>
    <property type="molecule type" value="Genomic_DNA"/>
</dbReference>
<dbReference type="AlphaFoldDB" id="A0AAE0F003"/>
<evidence type="ECO:0000256" key="8">
    <source>
        <dbReference type="ARBA" id="ARBA00023212"/>
    </source>
</evidence>
<evidence type="ECO:0000256" key="5">
    <source>
        <dbReference type="ARBA" id="ARBA00022701"/>
    </source>
</evidence>
<dbReference type="Gene3D" id="1.10.287.600">
    <property type="entry name" value="Helix hairpin bin"/>
    <property type="match status" value="1"/>
</dbReference>
<keyword evidence="7" id="KW-0342">GTP-binding</keyword>
<evidence type="ECO:0000256" key="1">
    <source>
        <dbReference type="ARBA" id="ARBA00004245"/>
    </source>
</evidence>
<name>A0AAE0F003_9CHLO</name>
<dbReference type="SUPFAM" id="SSF55307">
    <property type="entry name" value="Tubulin C-terminal domain-like"/>
    <property type="match status" value="1"/>
</dbReference>
<evidence type="ECO:0000256" key="9">
    <source>
        <dbReference type="ARBA" id="ARBA00034296"/>
    </source>
</evidence>
<dbReference type="InterPro" id="IPR023123">
    <property type="entry name" value="Tubulin_C"/>
</dbReference>
<keyword evidence="8" id="KW-0206">Cytoskeleton</keyword>
<dbReference type="PANTHER" id="PTHR11588">
    <property type="entry name" value="TUBULIN"/>
    <property type="match status" value="1"/>
</dbReference>
<comment type="subcellular location">
    <subcellularLocation>
        <location evidence="1">Cytoplasm</location>
        <location evidence="1">Cytoskeleton</location>
    </subcellularLocation>
</comment>
<dbReference type="GO" id="GO:0005200">
    <property type="term" value="F:structural constituent of cytoskeleton"/>
    <property type="evidence" value="ECO:0007669"/>
    <property type="project" value="InterPro"/>
</dbReference>
<organism evidence="12 13">
    <name type="scientific">Cymbomonas tetramitiformis</name>
    <dbReference type="NCBI Taxonomy" id="36881"/>
    <lineage>
        <taxon>Eukaryota</taxon>
        <taxon>Viridiplantae</taxon>
        <taxon>Chlorophyta</taxon>
        <taxon>Pyramimonadophyceae</taxon>
        <taxon>Pyramimonadales</taxon>
        <taxon>Pyramimonadaceae</taxon>
        <taxon>Cymbomonas</taxon>
    </lineage>
</organism>
<protein>
    <submittedName>
        <fullName evidence="12">Alpha-tubulin</fullName>
    </submittedName>
</protein>
<dbReference type="InterPro" id="IPR037103">
    <property type="entry name" value="Tubulin/FtsZ-like_C"/>
</dbReference>
<evidence type="ECO:0000256" key="7">
    <source>
        <dbReference type="ARBA" id="ARBA00023134"/>
    </source>
</evidence>
<evidence type="ECO:0000256" key="4">
    <source>
        <dbReference type="ARBA" id="ARBA00022490"/>
    </source>
</evidence>
<comment type="similarity">
    <text evidence="2">Belongs to the tubulin family.</text>
</comment>
<feature type="compositionally biased region" description="Basic and acidic residues" evidence="10">
    <location>
        <begin position="151"/>
        <end position="167"/>
    </location>
</feature>
<evidence type="ECO:0000259" key="11">
    <source>
        <dbReference type="Pfam" id="PF03953"/>
    </source>
</evidence>
<evidence type="ECO:0000313" key="12">
    <source>
        <dbReference type="EMBL" id="KAK3247086.1"/>
    </source>
</evidence>
<dbReference type="Proteomes" id="UP001190700">
    <property type="component" value="Unassembled WGS sequence"/>
</dbReference>
<evidence type="ECO:0000256" key="3">
    <source>
        <dbReference type="ARBA" id="ARBA00011747"/>
    </source>
</evidence>
<dbReference type="GO" id="GO:0007017">
    <property type="term" value="P:microtubule-based process"/>
    <property type="evidence" value="ECO:0007669"/>
    <property type="project" value="InterPro"/>
</dbReference>
<proteinExistence type="inferred from homology"/>
<comment type="caution">
    <text evidence="12">The sequence shown here is derived from an EMBL/GenBank/DDBJ whole genome shotgun (WGS) entry which is preliminary data.</text>
</comment>
<feature type="region of interest" description="Disordered" evidence="10">
    <location>
        <begin position="144"/>
        <end position="172"/>
    </location>
</feature>
<gene>
    <name evidence="12" type="ORF">CYMTET_43406</name>
</gene>
<dbReference type="InterPro" id="IPR002453">
    <property type="entry name" value="Beta_tubulin"/>
</dbReference>